<dbReference type="PANTHER" id="PTHR46255">
    <property type="entry name" value="SHORT STATURE HOMEOBOX"/>
    <property type="match status" value="1"/>
</dbReference>
<dbReference type="AlphaFoldDB" id="A0A9N9X882"/>
<dbReference type="InterPro" id="IPR052631">
    <property type="entry name" value="Paired_homeobox_Bicoid"/>
</dbReference>
<sequence length="155" mass="16370">MVSNRRAKCRKHENQMQKGVMLNNHSPPSSTPLEPCRVIPYMNVPALRGISLTSSSVALTNYDRLATTPFSQQGTAFSAINSAFISAAHQYAAAAVAVGSGSAAAAAASILCHPQYPLEFAALAVAHKNSSIADLRLKAKKHTEALGLSARDKPL</sequence>
<dbReference type="OrthoDB" id="6159439at2759"/>
<dbReference type="GO" id="GO:0000981">
    <property type="term" value="F:DNA-binding transcription factor activity, RNA polymerase II-specific"/>
    <property type="evidence" value="ECO:0007669"/>
    <property type="project" value="TreeGrafter"/>
</dbReference>
<gene>
    <name evidence="3" type="ORF">DIABBA_LOCUS2567</name>
</gene>
<accession>A0A9N9X882</accession>
<reference evidence="3" key="1">
    <citation type="submission" date="2022-01" db="EMBL/GenBank/DDBJ databases">
        <authorList>
            <person name="King R."/>
        </authorList>
    </citation>
    <scope>NUCLEOTIDE SEQUENCE</scope>
</reference>
<dbReference type="InterPro" id="IPR003654">
    <property type="entry name" value="OAR_dom"/>
</dbReference>
<comment type="subcellular location">
    <subcellularLocation>
        <location evidence="1">Nucleus</location>
    </subcellularLocation>
</comment>
<dbReference type="PANTHER" id="PTHR46255:SF3">
    <property type="entry name" value="HOMEOBOX DOMAIN-CONTAINING PROTEIN"/>
    <property type="match status" value="1"/>
</dbReference>
<evidence type="ECO:0000313" key="3">
    <source>
        <dbReference type="EMBL" id="CAG9828665.1"/>
    </source>
</evidence>
<organism evidence="3 4">
    <name type="scientific">Diabrotica balteata</name>
    <name type="common">Banded cucumber beetle</name>
    <dbReference type="NCBI Taxonomy" id="107213"/>
    <lineage>
        <taxon>Eukaryota</taxon>
        <taxon>Metazoa</taxon>
        <taxon>Ecdysozoa</taxon>
        <taxon>Arthropoda</taxon>
        <taxon>Hexapoda</taxon>
        <taxon>Insecta</taxon>
        <taxon>Pterygota</taxon>
        <taxon>Neoptera</taxon>
        <taxon>Endopterygota</taxon>
        <taxon>Coleoptera</taxon>
        <taxon>Polyphaga</taxon>
        <taxon>Cucujiformia</taxon>
        <taxon>Chrysomeloidea</taxon>
        <taxon>Chrysomelidae</taxon>
        <taxon>Galerucinae</taxon>
        <taxon>Diabroticina</taxon>
        <taxon>Diabroticites</taxon>
        <taxon>Diabrotica</taxon>
    </lineage>
</organism>
<keyword evidence="4" id="KW-1185">Reference proteome</keyword>
<dbReference type="PROSITE" id="PS50803">
    <property type="entry name" value="OAR"/>
    <property type="match status" value="1"/>
</dbReference>
<dbReference type="GO" id="GO:1990837">
    <property type="term" value="F:sequence-specific double-stranded DNA binding"/>
    <property type="evidence" value="ECO:0007669"/>
    <property type="project" value="TreeGrafter"/>
</dbReference>
<name>A0A9N9X882_DIABA</name>
<dbReference type="GO" id="GO:0005634">
    <property type="term" value="C:nucleus"/>
    <property type="evidence" value="ECO:0007669"/>
    <property type="project" value="UniProtKB-SubCell"/>
</dbReference>
<dbReference type="EMBL" id="OU898285">
    <property type="protein sequence ID" value="CAG9828665.1"/>
    <property type="molecule type" value="Genomic_DNA"/>
</dbReference>
<proteinExistence type="predicted"/>
<evidence type="ECO:0000313" key="4">
    <source>
        <dbReference type="Proteomes" id="UP001153709"/>
    </source>
</evidence>
<evidence type="ECO:0000256" key="1">
    <source>
        <dbReference type="ARBA" id="ARBA00004123"/>
    </source>
</evidence>
<dbReference type="Pfam" id="PF03826">
    <property type="entry name" value="OAR"/>
    <property type="match status" value="1"/>
</dbReference>
<evidence type="ECO:0000259" key="2">
    <source>
        <dbReference type="PROSITE" id="PS50803"/>
    </source>
</evidence>
<dbReference type="Proteomes" id="UP001153709">
    <property type="component" value="Chromosome 10"/>
</dbReference>
<protein>
    <recommendedName>
        <fullName evidence="2">OAR domain-containing protein</fullName>
    </recommendedName>
</protein>
<feature type="domain" description="OAR" evidence="2">
    <location>
        <begin position="130"/>
        <end position="143"/>
    </location>
</feature>